<dbReference type="EMBL" id="FNUV01000004">
    <property type="protein sequence ID" value="SEF80893.1"/>
    <property type="molecule type" value="Genomic_DNA"/>
</dbReference>
<organism evidence="1 2">
    <name type="scientific">Xylanibacter ruminicola</name>
    <name type="common">Prevotella ruminicola</name>
    <dbReference type="NCBI Taxonomy" id="839"/>
    <lineage>
        <taxon>Bacteria</taxon>
        <taxon>Pseudomonadati</taxon>
        <taxon>Bacteroidota</taxon>
        <taxon>Bacteroidia</taxon>
        <taxon>Bacteroidales</taxon>
        <taxon>Prevotellaceae</taxon>
        <taxon>Xylanibacter</taxon>
    </lineage>
</organism>
<name>A0A1H5V0T7_XYLRU</name>
<gene>
    <name evidence="1" type="ORF">SAMN05216354_1672</name>
</gene>
<evidence type="ECO:0000313" key="1">
    <source>
        <dbReference type="EMBL" id="SEF80893.1"/>
    </source>
</evidence>
<evidence type="ECO:0000313" key="2">
    <source>
        <dbReference type="Proteomes" id="UP000236735"/>
    </source>
</evidence>
<proteinExistence type="predicted"/>
<dbReference type="Proteomes" id="UP000236735">
    <property type="component" value="Unassembled WGS sequence"/>
</dbReference>
<accession>A0A1H5V0T7</accession>
<dbReference type="AlphaFoldDB" id="A0A1H5V0T7"/>
<protein>
    <submittedName>
        <fullName evidence="1">Uncharacterized protein</fullName>
    </submittedName>
</protein>
<reference evidence="1 2" key="1">
    <citation type="submission" date="2016-10" db="EMBL/GenBank/DDBJ databases">
        <authorList>
            <person name="de Groot N.N."/>
        </authorList>
    </citation>
    <scope>NUCLEOTIDE SEQUENCE [LARGE SCALE GENOMIC DNA]</scope>
    <source>
        <strain evidence="1 2">AR32</strain>
    </source>
</reference>
<sequence>MRFGVQFLCFYGKLYTKQLKIAHQMTCFCNLCRVYFVTLWHKFNHYK</sequence>